<dbReference type="Pfam" id="PF02470">
    <property type="entry name" value="MlaD"/>
    <property type="match status" value="6"/>
</dbReference>
<evidence type="ECO:0000313" key="8">
    <source>
        <dbReference type="EMBL" id="AMB84283.1"/>
    </source>
</evidence>
<name>A0A0X1SWJ9_PSEAA</name>
<dbReference type="InterPro" id="IPR003399">
    <property type="entry name" value="Mce/MlaD"/>
</dbReference>
<reference evidence="9" key="1">
    <citation type="submission" date="2016-01" db="EMBL/GenBank/DDBJ databases">
        <authorList>
            <person name="Storey N.H."/>
            <person name="Neuman B.W."/>
        </authorList>
    </citation>
    <scope>NUCLEOTIDE SEQUENCE [LARGE SCALE GENOMIC DNA]</scope>
    <source>
        <strain evidence="9">NCPPB 2472</strain>
    </source>
</reference>
<evidence type="ECO:0000256" key="4">
    <source>
        <dbReference type="ARBA" id="ARBA00022692"/>
    </source>
</evidence>
<feature type="domain" description="Mce/MlaD" evidence="7">
    <location>
        <begin position="397"/>
        <end position="457"/>
    </location>
</feature>
<protein>
    <submittedName>
        <fullName evidence="8">Mammalian cell entry protein</fullName>
    </submittedName>
</protein>
<evidence type="ECO:0000256" key="6">
    <source>
        <dbReference type="ARBA" id="ARBA00023136"/>
    </source>
</evidence>
<dbReference type="STRING" id="46677.AWM79_02785"/>
<sequence length="767" mass="83410">MSDLPKAKTRPASNWSAIWVLPLIALIIGGWLGWRAYNQTGIEIQVRFESGEGIQANKTEIVYKGMSIGKVKALTLDTEGSTQGVIATVEMNKDVESSLRTNTRFWLVKPSVTLAGITGLETLVSGNYIAINPGDGEPSRKFKALSQEPPLSDLKPGLHITIKADRLGSLNRGSPVFYKQIQVGQIKSFALSPDQNMVELKVFIEPTYANLVRKHTRFWNASGISIDANLSGVKVRSESLASIVAGGIAFATPENRKDSPPTDPSLPFRLYEDFDAAQAGIRVKVKLSDFEGLQAGRTPVMYKGIEVGSLKALKIDPDLTSANAELTLDPLAEDYLVEGTQFWVVKPSISLAGITGLEALVKGNYIAIRPGDKGNHPQREFEARSKAPPLDLRSPGLHLVLFTDSLSSLAVGSPILYKQVKVGSVQSYQFSRDRKRVVIGVHIEKEYEGLVNASSRFWNVSGITLSGGLTGGIQVKSESLQTLIAGGIAFETPQEKAPLKRRIPRFRLFANHDDAQQQGTPITIRVDRADGLRSGTPIRFKGLEVGKVENVELSEDLQSVLLSARITEVPDKIARAGSQFWVVKPELGLIKTANLETLVSGQYIEVQPALGKQGPRKDFVALKQAPDTVTAQAGLSLTLSAARRGSLKEGVPVTYREVVVGKVTGYELGATADRVLIHILIEPRYAPLVRTGSRFWSTSGFGADFGLFKGVTIRTESLETLIQGGVAFATPDGERMGSAARPQQTFALFDKFEDEWLTWAPKIPLGK</sequence>
<evidence type="ECO:0000313" key="9">
    <source>
        <dbReference type="Proteomes" id="UP000063229"/>
    </source>
</evidence>
<dbReference type="PANTHER" id="PTHR30462:SF0">
    <property type="entry name" value="INTERMEMBRANE TRANSPORT PROTEIN YEBT"/>
    <property type="match status" value="1"/>
</dbReference>
<evidence type="ECO:0000256" key="5">
    <source>
        <dbReference type="ARBA" id="ARBA00022989"/>
    </source>
</evidence>
<evidence type="ECO:0000256" key="1">
    <source>
        <dbReference type="ARBA" id="ARBA00004533"/>
    </source>
</evidence>
<keyword evidence="9" id="KW-1185">Reference proteome</keyword>
<keyword evidence="6" id="KW-0472">Membrane</keyword>
<evidence type="ECO:0000259" key="7">
    <source>
        <dbReference type="Pfam" id="PF02470"/>
    </source>
</evidence>
<feature type="domain" description="Mce/MlaD" evidence="7">
    <location>
        <begin position="635"/>
        <end position="694"/>
    </location>
</feature>
<proteinExistence type="predicted"/>
<keyword evidence="3" id="KW-0997">Cell inner membrane</keyword>
<dbReference type="GO" id="GO:0005886">
    <property type="term" value="C:plasma membrane"/>
    <property type="evidence" value="ECO:0007669"/>
    <property type="project" value="UniProtKB-SubCell"/>
</dbReference>
<dbReference type="AlphaFoldDB" id="A0A0X1SWJ9"/>
<evidence type="ECO:0000256" key="3">
    <source>
        <dbReference type="ARBA" id="ARBA00022519"/>
    </source>
</evidence>
<feature type="domain" description="Mce/MlaD" evidence="7">
    <location>
        <begin position="41"/>
        <end position="134"/>
    </location>
</feature>
<accession>A0A0X1SWJ9</accession>
<dbReference type="KEGG" id="pagb:AWM79_02785"/>
<gene>
    <name evidence="8" type="ORF">AWM79_02785</name>
</gene>
<organism evidence="8 9">
    <name type="scientific">Pseudomonas agarici</name>
    <dbReference type="NCBI Taxonomy" id="46677"/>
    <lineage>
        <taxon>Bacteria</taxon>
        <taxon>Pseudomonadati</taxon>
        <taxon>Pseudomonadota</taxon>
        <taxon>Gammaproteobacteria</taxon>
        <taxon>Pseudomonadales</taxon>
        <taxon>Pseudomonadaceae</taxon>
        <taxon>Pseudomonas</taxon>
    </lineage>
</organism>
<keyword evidence="2" id="KW-1003">Cell membrane</keyword>
<dbReference type="PANTHER" id="PTHR30462">
    <property type="entry name" value="INTERMEMBRANE TRANSPORT PROTEIN PQIB-RELATED"/>
    <property type="match status" value="1"/>
</dbReference>
<evidence type="ECO:0000256" key="2">
    <source>
        <dbReference type="ARBA" id="ARBA00022475"/>
    </source>
</evidence>
<dbReference type="InterPro" id="IPR051800">
    <property type="entry name" value="PqiA-PqiB_transport"/>
</dbReference>
<dbReference type="RefSeq" id="WP_017130590.1">
    <property type="nucleotide sequence ID" value="NZ_CP014135.1"/>
</dbReference>
<keyword evidence="5" id="KW-1133">Transmembrane helix</keyword>
<comment type="subcellular location">
    <subcellularLocation>
        <location evidence="1">Cell inner membrane</location>
    </subcellularLocation>
</comment>
<feature type="domain" description="Mce/MlaD" evidence="7">
    <location>
        <begin position="280"/>
        <end position="371"/>
    </location>
</feature>
<dbReference type="EMBL" id="CP014135">
    <property type="protein sequence ID" value="AMB84283.1"/>
    <property type="molecule type" value="Genomic_DNA"/>
</dbReference>
<feature type="domain" description="Mce/MlaD" evidence="7">
    <location>
        <begin position="519"/>
        <end position="608"/>
    </location>
</feature>
<feature type="domain" description="Mce/MlaD" evidence="7">
    <location>
        <begin position="157"/>
        <end position="226"/>
    </location>
</feature>
<dbReference type="OrthoDB" id="9806984at2"/>
<dbReference type="Proteomes" id="UP000063229">
    <property type="component" value="Chromosome"/>
</dbReference>
<keyword evidence="4" id="KW-0812">Transmembrane</keyword>